<proteinExistence type="predicted"/>
<organism evidence="1 2">
    <name type="scientific">Citrobacter koseri</name>
    <name type="common">Citrobacter diversus</name>
    <dbReference type="NCBI Taxonomy" id="545"/>
    <lineage>
        <taxon>Bacteria</taxon>
        <taxon>Pseudomonadati</taxon>
        <taxon>Pseudomonadota</taxon>
        <taxon>Gammaproteobacteria</taxon>
        <taxon>Enterobacterales</taxon>
        <taxon>Enterobacteriaceae</taxon>
        <taxon>Citrobacter</taxon>
    </lineage>
</organism>
<evidence type="ECO:0000313" key="2">
    <source>
        <dbReference type="Proteomes" id="UP000251584"/>
    </source>
</evidence>
<dbReference type="EMBL" id="UAVY01000011">
    <property type="protein sequence ID" value="SQB42093.1"/>
    <property type="molecule type" value="Genomic_DNA"/>
</dbReference>
<gene>
    <name evidence="1" type="ORF">NCTC10786_06308</name>
</gene>
<sequence>MLIEFSVQNFKVFSQKQTLSDGLLKNLIKSIQRRRQQLSILMIC</sequence>
<evidence type="ECO:0000313" key="1">
    <source>
        <dbReference type="EMBL" id="SQB42093.1"/>
    </source>
</evidence>
<dbReference type="Proteomes" id="UP000251584">
    <property type="component" value="Unassembled WGS sequence"/>
</dbReference>
<name>A0A2X2WW68_CITKO</name>
<accession>A0A2X2WW68</accession>
<reference evidence="1 2" key="1">
    <citation type="submission" date="2018-06" db="EMBL/GenBank/DDBJ databases">
        <authorList>
            <consortium name="Pathogen Informatics"/>
            <person name="Doyle S."/>
        </authorList>
    </citation>
    <scope>NUCLEOTIDE SEQUENCE [LARGE SCALE GENOMIC DNA]</scope>
    <source>
        <strain evidence="1 2">NCTC10786</strain>
    </source>
</reference>
<protein>
    <submittedName>
        <fullName evidence="1">Uncharacterized protein</fullName>
    </submittedName>
</protein>
<dbReference type="AlphaFoldDB" id="A0A2X2WW68"/>